<gene>
    <name evidence="3" type="ORF">ACFQMN_17525</name>
</gene>
<feature type="signal peptide" evidence="2">
    <location>
        <begin position="1"/>
        <end position="17"/>
    </location>
</feature>
<dbReference type="EMBL" id="JBHTBY010000017">
    <property type="protein sequence ID" value="MFC7322667.1"/>
    <property type="molecule type" value="Genomic_DNA"/>
</dbReference>
<dbReference type="Pfam" id="PF07537">
    <property type="entry name" value="CamS"/>
    <property type="match status" value="1"/>
</dbReference>
<proteinExistence type="predicted"/>
<evidence type="ECO:0000313" key="3">
    <source>
        <dbReference type="EMBL" id="MFC7322667.1"/>
    </source>
</evidence>
<comment type="caution">
    <text evidence="3">The sequence shown here is derived from an EMBL/GenBank/DDBJ whole genome shotgun (WGS) entry which is preliminary data.</text>
</comment>
<feature type="region of interest" description="Disordered" evidence="1">
    <location>
        <begin position="124"/>
        <end position="156"/>
    </location>
</feature>
<accession>A0ABW2K8U3</accession>
<dbReference type="CDD" id="cd13440">
    <property type="entry name" value="CamS_repeat_2"/>
    <property type="match status" value="1"/>
</dbReference>
<name>A0ABW2K8U3_9BACI</name>
<keyword evidence="2" id="KW-0732">Signal</keyword>
<keyword evidence="4" id="KW-1185">Reference proteome</keyword>
<protein>
    <submittedName>
        <fullName evidence="3">CamS family sex pheromone protein</fullName>
    </submittedName>
</protein>
<feature type="compositionally biased region" description="Acidic residues" evidence="1">
    <location>
        <begin position="144"/>
        <end position="154"/>
    </location>
</feature>
<dbReference type="RefSeq" id="WP_289215036.1">
    <property type="nucleotide sequence ID" value="NZ_JAPVRC010000002.1"/>
</dbReference>
<evidence type="ECO:0000256" key="1">
    <source>
        <dbReference type="SAM" id="MobiDB-lite"/>
    </source>
</evidence>
<dbReference type="PROSITE" id="PS51257">
    <property type="entry name" value="PROKAR_LIPOPROTEIN"/>
    <property type="match status" value="1"/>
</dbReference>
<dbReference type="PIRSF" id="PIRSF012509">
    <property type="entry name" value="CamS"/>
    <property type="match status" value="1"/>
</dbReference>
<evidence type="ECO:0000256" key="2">
    <source>
        <dbReference type="SAM" id="SignalP"/>
    </source>
</evidence>
<dbReference type="Gene3D" id="3.10.570.10">
    <property type="entry name" value="sex pheromone staph- cam373 precursor domain"/>
    <property type="match status" value="1"/>
</dbReference>
<dbReference type="CDD" id="cd13441">
    <property type="entry name" value="CamS_repeat_1"/>
    <property type="match status" value="1"/>
</dbReference>
<reference evidence="4" key="1">
    <citation type="journal article" date="2019" name="Int. J. Syst. Evol. Microbiol.">
        <title>The Global Catalogue of Microorganisms (GCM) 10K type strain sequencing project: providing services to taxonomists for standard genome sequencing and annotation.</title>
        <authorList>
            <consortium name="The Broad Institute Genomics Platform"/>
            <consortium name="The Broad Institute Genome Sequencing Center for Infectious Disease"/>
            <person name="Wu L."/>
            <person name="Ma J."/>
        </authorList>
    </citation>
    <scope>NUCLEOTIDE SEQUENCE [LARGE SCALE GENOMIC DNA]</scope>
    <source>
        <strain evidence="4">CCUG 73951</strain>
    </source>
</reference>
<feature type="chain" id="PRO_5047108115" evidence="2">
    <location>
        <begin position="18"/>
        <end position="392"/>
    </location>
</feature>
<evidence type="ECO:0000313" key="4">
    <source>
        <dbReference type="Proteomes" id="UP001596494"/>
    </source>
</evidence>
<dbReference type="InterPro" id="IPR011426">
    <property type="entry name" value="CamS"/>
</dbReference>
<sequence length="392" mass="44800">MSKLHALLLAMVLIVSACTPVYDNTDEVVRETTEEDNGQSAIIPNYNVTDDNYRMILTEGSSKISAARGVTTNQMGNRLDIAEFEGGLQRHSKEFFSTEDYYFQPGQYLDDSILYSWLGRYEEPTTTDEETTDPGNPEGLNPALDEESASEEEFRESPRYISNIVEQNYLVRKDDDVVEVSGMTIGISMRSAYEFEAEGRNYSEDIPTSESLSRGQEYADTILKRIREREELQDIPIVFAIYEEEDDNSETPGNFLSKGYAEGSDNSVGGWDEINEDYVLFPSSEAEEEHFDDSEIFSDFRTEVSDYFPNFVGMIANGFYVDDELQDVKIDIPIQFDSQTEVTGFTQYIYSLVNEMFEDHYSIEVKINSMDQQESLIVKKPGQDEPFIHIYE</sequence>
<dbReference type="Proteomes" id="UP001596494">
    <property type="component" value="Unassembled WGS sequence"/>
</dbReference>
<organism evidence="3 4">
    <name type="scientific">Halobacillus campisalis</name>
    <dbReference type="NCBI Taxonomy" id="435909"/>
    <lineage>
        <taxon>Bacteria</taxon>
        <taxon>Bacillati</taxon>
        <taxon>Bacillota</taxon>
        <taxon>Bacilli</taxon>
        <taxon>Bacillales</taxon>
        <taxon>Bacillaceae</taxon>
        <taxon>Halobacillus</taxon>
    </lineage>
</organism>